<keyword evidence="1" id="KW-0812">Transmembrane</keyword>
<evidence type="ECO:0000256" key="1">
    <source>
        <dbReference type="SAM" id="Phobius"/>
    </source>
</evidence>
<dbReference type="Proteomes" id="UP000250275">
    <property type="component" value="Unassembled WGS sequence"/>
</dbReference>
<accession>A0A310SH09</accession>
<dbReference type="EMBL" id="KQ764717">
    <property type="protein sequence ID" value="OAD54423.1"/>
    <property type="molecule type" value="Genomic_DNA"/>
</dbReference>
<dbReference type="PANTHER" id="PTHR28640:SF1">
    <property type="entry name" value="ADP-RIBOSYLATION FACTOR-LIKE PROTEIN 6-INTERACTING PROTEIN 6"/>
    <property type="match status" value="1"/>
</dbReference>
<dbReference type="InterPro" id="IPR029383">
    <property type="entry name" value="ARL6IP6"/>
</dbReference>
<name>A0A310SH09_9HYME</name>
<keyword evidence="1" id="KW-1133">Transmembrane helix</keyword>
<evidence type="ECO:0000313" key="3">
    <source>
        <dbReference type="Proteomes" id="UP000250275"/>
    </source>
</evidence>
<dbReference type="Pfam" id="PF15062">
    <property type="entry name" value="ARL6IP6"/>
    <property type="match status" value="1"/>
</dbReference>
<organism evidence="2 3">
    <name type="scientific">Eufriesea mexicana</name>
    <dbReference type="NCBI Taxonomy" id="516756"/>
    <lineage>
        <taxon>Eukaryota</taxon>
        <taxon>Metazoa</taxon>
        <taxon>Ecdysozoa</taxon>
        <taxon>Arthropoda</taxon>
        <taxon>Hexapoda</taxon>
        <taxon>Insecta</taxon>
        <taxon>Pterygota</taxon>
        <taxon>Neoptera</taxon>
        <taxon>Endopterygota</taxon>
        <taxon>Hymenoptera</taxon>
        <taxon>Apocrita</taxon>
        <taxon>Aculeata</taxon>
        <taxon>Apoidea</taxon>
        <taxon>Anthophila</taxon>
        <taxon>Apidae</taxon>
        <taxon>Eufriesea</taxon>
    </lineage>
</organism>
<dbReference type="PANTHER" id="PTHR28640">
    <property type="entry name" value="ADP-RIBOSYLATION FACTOR-LIKE PROTEIN 6-INTERACTING PROTEIN 6"/>
    <property type="match status" value="1"/>
</dbReference>
<protein>
    <submittedName>
        <fullName evidence="2">Uncharacterized protein</fullName>
    </submittedName>
</protein>
<dbReference type="AlphaFoldDB" id="A0A310SH09"/>
<proteinExistence type="predicted"/>
<feature type="transmembrane region" description="Helical" evidence="1">
    <location>
        <begin position="39"/>
        <end position="56"/>
    </location>
</feature>
<keyword evidence="1" id="KW-0472">Membrane</keyword>
<reference evidence="2 3" key="1">
    <citation type="submission" date="2015-07" db="EMBL/GenBank/DDBJ databases">
        <title>The genome of Eufriesea mexicana.</title>
        <authorList>
            <person name="Pan H."/>
            <person name="Kapheim K."/>
        </authorList>
    </citation>
    <scope>NUCLEOTIDE SEQUENCE [LARGE SCALE GENOMIC DNA]</scope>
    <source>
        <strain evidence="2">0111107269</strain>
        <tissue evidence="2">Whole body</tissue>
    </source>
</reference>
<gene>
    <name evidence="2" type="ORF">WN48_07787</name>
</gene>
<evidence type="ECO:0000313" key="2">
    <source>
        <dbReference type="EMBL" id="OAD54423.1"/>
    </source>
</evidence>
<keyword evidence="3" id="KW-1185">Reference proteome</keyword>
<sequence>MMGFTWFIIYKDSSIPGINPPSPISLSKQRLPKVSGVQINYLIGILNGILIFVYMCL</sequence>